<dbReference type="AlphaFoldDB" id="A0A2W5N7N8"/>
<evidence type="ECO:0000313" key="2">
    <source>
        <dbReference type="Proteomes" id="UP000249185"/>
    </source>
</evidence>
<sequence>MAFQSATGYQNLPNGKFSPVIYSQKVQKQFRKTSVVEDITNSDYFGEISNYGDSVQIIKEPEIAISKYARGTQMTSQDLQDEDFTLIVDRASAFQFQIDDIEKKQSHVNWLDLATDRAAYRLAQEYDADVLGYLTGFERLTFDGPWQTRTTAVGTKAEAGADADELFGIHKLARNAFVSGGSATDSLAVGTAGTYDVTPLQVLNRMNRLLDQQNVPKEGRWIVVDPVFMEILMDENSKFMNQFYQDSEQLSNGKLSANAVYGFRIYLSNNLPYVGNGPAVLDNNGSATDYGLIVAGHDSAVATAEQINKTETFRSPFGFSDIVRGMHMYGRKILKPQGLVRAAYNKAN</sequence>
<dbReference type="Proteomes" id="UP000249185">
    <property type="component" value="Unassembled WGS sequence"/>
</dbReference>
<gene>
    <name evidence="1" type="ORF">DI556_19225</name>
</gene>
<comment type="caution">
    <text evidence="1">The sequence shown here is derived from an EMBL/GenBank/DDBJ whole genome shotgun (WGS) entry which is preliminary data.</text>
</comment>
<proteinExistence type="predicted"/>
<protein>
    <submittedName>
        <fullName evidence="1">Uncharacterized protein</fullName>
    </submittedName>
</protein>
<dbReference type="EMBL" id="QFPW01000021">
    <property type="protein sequence ID" value="PZQ46755.1"/>
    <property type="molecule type" value="Genomic_DNA"/>
</dbReference>
<name>A0A2W5N7N8_RHOSU</name>
<evidence type="ECO:0000313" key="1">
    <source>
        <dbReference type="EMBL" id="PZQ46755.1"/>
    </source>
</evidence>
<reference evidence="1 2" key="1">
    <citation type="submission" date="2017-08" db="EMBL/GenBank/DDBJ databases">
        <title>Infants hospitalized years apart are colonized by the same room-sourced microbial strains.</title>
        <authorList>
            <person name="Brooks B."/>
            <person name="Olm M.R."/>
            <person name="Firek B.A."/>
            <person name="Baker R."/>
            <person name="Thomas B.C."/>
            <person name="Morowitz M.J."/>
            <person name="Banfield J.F."/>
        </authorList>
    </citation>
    <scope>NUCLEOTIDE SEQUENCE [LARGE SCALE GENOMIC DNA]</scope>
    <source>
        <strain evidence="1">S2_005_002_R2_34</strain>
    </source>
</reference>
<accession>A0A2W5N7N8</accession>
<organism evidence="1 2">
    <name type="scientific">Rhodovulum sulfidophilum</name>
    <name type="common">Rhodobacter sulfidophilus</name>
    <dbReference type="NCBI Taxonomy" id="35806"/>
    <lineage>
        <taxon>Bacteria</taxon>
        <taxon>Pseudomonadati</taxon>
        <taxon>Pseudomonadota</taxon>
        <taxon>Alphaproteobacteria</taxon>
        <taxon>Rhodobacterales</taxon>
        <taxon>Paracoccaceae</taxon>
        <taxon>Rhodovulum</taxon>
    </lineage>
</organism>